<feature type="chain" id="PRO_5042133230" evidence="1">
    <location>
        <begin position="30"/>
        <end position="213"/>
    </location>
</feature>
<keyword evidence="4" id="KW-1185">Reference proteome</keyword>
<dbReference type="SMART" id="SM00458">
    <property type="entry name" value="RICIN"/>
    <property type="match status" value="1"/>
</dbReference>
<evidence type="ECO:0000256" key="1">
    <source>
        <dbReference type="SAM" id="SignalP"/>
    </source>
</evidence>
<feature type="signal peptide" evidence="1">
    <location>
        <begin position="1"/>
        <end position="29"/>
    </location>
</feature>
<proteinExistence type="predicted"/>
<evidence type="ECO:0000259" key="2">
    <source>
        <dbReference type="SMART" id="SM00458"/>
    </source>
</evidence>
<reference evidence="4" key="1">
    <citation type="submission" date="2016-06" db="EMBL/GenBank/DDBJ databases">
        <title>Complete genome sequence of Actinoalloteichus fjordicus DSM 46855 (=ADI127-17), type strain of the new species Actinoalloteichus fjordicus.</title>
        <authorList>
            <person name="Ruckert C."/>
            <person name="Nouioui I."/>
            <person name="Willmese J."/>
            <person name="van Wezel G."/>
            <person name="Klenk H.-P."/>
            <person name="Kalinowski J."/>
            <person name="Zotchev S.B."/>
        </authorList>
    </citation>
    <scope>NUCLEOTIDE SEQUENCE [LARGE SCALE GENOMIC DNA]</scope>
    <source>
        <strain evidence="4">ADI127-7</strain>
    </source>
</reference>
<evidence type="ECO:0000313" key="4">
    <source>
        <dbReference type="Proteomes" id="UP000185511"/>
    </source>
</evidence>
<keyword evidence="1" id="KW-0732">Signal</keyword>
<dbReference type="InterPro" id="IPR000772">
    <property type="entry name" value="Ricin_B_lectin"/>
</dbReference>
<dbReference type="KEGG" id="acad:UA74_27530"/>
<organism evidence="3 4">
    <name type="scientific">Actinoalloteichus fjordicus</name>
    <dbReference type="NCBI Taxonomy" id="1612552"/>
    <lineage>
        <taxon>Bacteria</taxon>
        <taxon>Bacillati</taxon>
        <taxon>Actinomycetota</taxon>
        <taxon>Actinomycetes</taxon>
        <taxon>Pseudonocardiales</taxon>
        <taxon>Pseudonocardiaceae</taxon>
        <taxon>Actinoalloteichus</taxon>
    </lineage>
</organism>
<dbReference type="PROSITE" id="PS50231">
    <property type="entry name" value="RICIN_B_LECTIN"/>
    <property type="match status" value="1"/>
</dbReference>
<dbReference type="Proteomes" id="UP000185511">
    <property type="component" value="Chromosome"/>
</dbReference>
<dbReference type="RefSeq" id="WP_075742823.1">
    <property type="nucleotide sequence ID" value="NZ_CP016076.1"/>
</dbReference>
<dbReference type="InterPro" id="IPR035992">
    <property type="entry name" value="Ricin_B-like_lectins"/>
</dbReference>
<dbReference type="CDD" id="cd00161">
    <property type="entry name" value="beta-trefoil_Ricin-like"/>
    <property type="match status" value="1"/>
</dbReference>
<feature type="domain" description="Ricin B lectin" evidence="2">
    <location>
        <begin position="73"/>
        <end position="211"/>
    </location>
</feature>
<accession>A0AAC9PUB3</accession>
<dbReference type="Pfam" id="PF00652">
    <property type="entry name" value="Ricin_B_lectin"/>
    <property type="match status" value="1"/>
</dbReference>
<dbReference type="SUPFAM" id="SSF50370">
    <property type="entry name" value="Ricin B-like lectins"/>
    <property type="match status" value="1"/>
</dbReference>
<protein>
    <submittedName>
        <fullName evidence="3">Carbohydrate-binding protein</fullName>
    </submittedName>
</protein>
<dbReference type="Gene3D" id="2.80.10.50">
    <property type="match status" value="3"/>
</dbReference>
<dbReference type="AlphaFoldDB" id="A0AAC9PUB3"/>
<evidence type="ECO:0000313" key="3">
    <source>
        <dbReference type="EMBL" id="APU17509.1"/>
    </source>
</evidence>
<dbReference type="EMBL" id="CP016076">
    <property type="protein sequence ID" value="APU17509.1"/>
    <property type="molecule type" value="Genomic_DNA"/>
</dbReference>
<gene>
    <name evidence="3" type="ORF">UA74_27530</name>
</gene>
<name>A0AAC9PUB3_9PSEU</name>
<sequence>MKNIARRAVRAIVLAATAVMLMSTVPAAAQDGPAFGDKGAATLNDLTVEEVTTMQAPAPVYTVLVPRTTDPWWTGNYDVSRCADLSNGSSANNAPVILWNCAGTNNQQWAEVVVVDPGYSGVSYMFVNRRTGKCMDLAGSSTANGARVIQYNCHNGWNQQWEAVDTGDYLYQFRNRRTGKCLDVANGSTANGSALVQWDCHGGANQRWTSYFV</sequence>